<evidence type="ECO:0008006" key="3">
    <source>
        <dbReference type="Google" id="ProtNLM"/>
    </source>
</evidence>
<dbReference type="EMBL" id="FQZT01000004">
    <property type="protein sequence ID" value="SHJ05564.1"/>
    <property type="molecule type" value="Genomic_DNA"/>
</dbReference>
<dbReference type="Pfam" id="PF12900">
    <property type="entry name" value="Pyridox_ox_2"/>
    <property type="match status" value="1"/>
</dbReference>
<protein>
    <recommendedName>
        <fullName evidence="3">Nitroimidazol reductase NimA, pyridoxamine 5'-phosphate oxidase superfamily</fullName>
    </recommendedName>
</protein>
<dbReference type="RefSeq" id="WP_072907245.1">
    <property type="nucleotide sequence ID" value="NZ_FQZT01000004.1"/>
</dbReference>
<dbReference type="InterPro" id="IPR012349">
    <property type="entry name" value="Split_barrel_FMN-bd"/>
</dbReference>
<dbReference type="PANTHER" id="PTHR34071:SF2">
    <property type="entry name" value="FLAVIN-NUCLEOTIDE-BINDING PROTEIN"/>
    <property type="match status" value="1"/>
</dbReference>
<reference evidence="1 2" key="1">
    <citation type="submission" date="2016-11" db="EMBL/GenBank/DDBJ databases">
        <authorList>
            <person name="Jaros S."/>
            <person name="Januszkiewicz K."/>
            <person name="Wedrychowicz H."/>
        </authorList>
    </citation>
    <scope>NUCLEOTIDE SEQUENCE [LARGE SCALE GENOMIC DNA]</scope>
    <source>
        <strain evidence="1 2">DSM 5091</strain>
    </source>
</reference>
<gene>
    <name evidence="1" type="ORF">SAMN02745165_01430</name>
</gene>
<proteinExistence type="predicted"/>
<accession>A0A1M6G6K1</accession>
<dbReference type="InterPro" id="IPR024747">
    <property type="entry name" value="Pyridox_Oxase-rel"/>
</dbReference>
<keyword evidence="2" id="KW-1185">Reference proteome</keyword>
<dbReference type="STRING" id="1122189.SAMN02745165_01430"/>
<dbReference type="Gene3D" id="2.30.110.10">
    <property type="entry name" value="Electron Transport, Fmn-binding Protein, Chain A"/>
    <property type="match status" value="1"/>
</dbReference>
<dbReference type="Proteomes" id="UP000184171">
    <property type="component" value="Unassembled WGS sequence"/>
</dbReference>
<dbReference type="AlphaFoldDB" id="A0A1M6G6K1"/>
<dbReference type="OrthoDB" id="9794935at2"/>
<sequence length="151" mass="17023">MRRSEKQITNRQQLEELLKNGREMQLAMHNGDFPYVLPLNYGYADNCLYFHCALQGKKLDCLRTNPKVGFCVGEVVKRIDGDKPCDWSTRFRSVVGSGTAEIIEDRDGKIAGYDIIMRQFGGPVGNYEEKNLKGSLLVKIGIESMTGKQSL</sequence>
<organism evidence="1 2">
    <name type="scientific">Malonomonas rubra DSM 5091</name>
    <dbReference type="NCBI Taxonomy" id="1122189"/>
    <lineage>
        <taxon>Bacteria</taxon>
        <taxon>Pseudomonadati</taxon>
        <taxon>Thermodesulfobacteriota</taxon>
        <taxon>Desulfuromonadia</taxon>
        <taxon>Desulfuromonadales</taxon>
        <taxon>Geopsychrobacteraceae</taxon>
        <taxon>Malonomonas</taxon>
    </lineage>
</organism>
<evidence type="ECO:0000313" key="2">
    <source>
        <dbReference type="Proteomes" id="UP000184171"/>
    </source>
</evidence>
<name>A0A1M6G6K1_MALRU</name>
<dbReference type="SUPFAM" id="SSF50475">
    <property type="entry name" value="FMN-binding split barrel"/>
    <property type="match status" value="1"/>
</dbReference>
<dbReference type="PANTHER" id="PTHR34071">
    <property type="entry name" value="5-NITROIMIDAZOLE ANTIBIOTICS RESISTANCE PROTEIN, NIMA-FAMILY-RELATED PROTEIN-RELATED"/>
    <property type="match status" value="1"/>
</dbReference>
<evidence type="ECO:0000313" key="1">
    <source>
        <dbReference type="EMBL" id="SHJ05564.1"/>
    </source>
</evidence>